<dbReference type="Gene3D" id="3.30.530.20">
    <property type="match status" value="1"/>
</dbReference>
<comment type="caution">
    <text evidence="3">The sequence shown here is derived from an EMBL/GenBank/DDBJ whole genome shotgun (WGS) entry which is preliminary data.</text>
</comment>
<sequence>MSEDRIDREIGIGAPVERVWAVLTEGEHVGRWFGQGEPARVELWPGGTMLLDHGEYGRFPTTVVAVDPPRRLSYRWASGHPGEQAAEGNSTLVEYILTAEGEGTRLRITESGFASVDVPEEHRAQASYESHDGGWAGQLVNIRDYAEALGDR</sequence>
<dbReference type="Pfam" id="PF08327">
    <property type="entry name" value="AHSA1"/>
    <property type="match status" value="1"/>
</dbReference>
<comment type="similarity">
    <text evidence="1">Belongs to the AHA1 family.</text>
</comment>
<protein>
    <submittedName>
        <fullName evidence="3">Activator of HSP90 ATPase</fullName>
    </submittedName>
</protein>
<evidence type="ECO:0000259" key="2">
    <source>
        <dbReference type="Pfam" id="PF08327"/>
    </source>
</evidence>
<evidence type="ECO:0000256" key="1">
    <source>
        <dbReference type="ARBA" id="ARBA00006817"/>
    </source>
</evidence>
<gene>
    <name evidence="3" type="ORF">GCM10010387_48250</name>
</gene>
<dbReference type="RefSeq" id="WP_190125299.1">
    <property type="nucleotide sequence ID" value="NZ_BMWG01000018.1"/>
</dbReference>
<dbReference type="InterPro" id="IPR013538">
    <property type="entry name" value="ASHA1/2-like_C"/>
</dbReference>
<name>A0A918QIP0_9ACTN</name>
<organism evidence="3 4">
    <name type="scientific">Streptomyces inusitatus</name>
    <dbReference type="NCBI Taxonomy" id="68221"/>
    <lineage>
        <taxon>Bacteria</taxon>
        <taxon>Bacillati</taxon>
        <taxon>Actinomycetota</taxon>
        <taxon>Actinomycetes</taxon>
        <taxon>Kitasatosporales</taxon>
        <taxon>Streptomycetaceae</taxon>
        <taxon>Streptomyces</taxon>
    </lineage>
</organism>
<keyword evidence="4" id="KW-1185">Reference proteome</keyword>
<feature type="domain" description="Activator of Hsp90 ATPase homologue 1/2-like C-terminal" evidence="2">
    <location>
        <begin position="14"/>
        <end position="146"/>
    </location>
</feature>
<reference evidence="3" key="1">
    <citation type="journal article" date="2014" name="Int. J. Syst. Evol. Microbiol.">
        <title>Complete genome sequence of Corynebacterium casei LMG S-19264T (=DSM 44701T), isolated from a smear-ripened cheese.</title>
        <authorList>
            <consortium name="US DOE Joint Genome Institute (JGI-PGF)"/>
            <person name="Walter F."/>
            <person name="Albersmeier A."/>
            <person name="Kalinowski J."/>
            <person name="Ruckert C."/>
        </authorList>
    </citation>
    <scope>NUCLEOTIDE SEQUENCE</scope>
    <source>
        <strain evidence="3">JCM 4988</strain>
    </source>
</reference>
<accession>A0A918QIP0</accession>
<evidence type="ECO:0000313" key="4">
    <source>
        <dbReference type="Proteomes" id="UP000630936"/>
    </source>
</evidence>
<evidence type="ECO:0000313" key="3">
    <source>
        <dbReference type="EMBL" id="GGZ48334.1"/>
    </source>
</evidence>
<dbReference type="Proteomes" id="UP000630936">
    <property type="component" value="Unassembled WGS sequence"/>
</dbReference>
<dbReference type="InterPro" id="IPR023393">
    <property type="entry name" value="START-like_dom_sf"/>
</dbReference>
<dbReference type="SUPFAM" id="SSF55961">
    <property type="entry name" value="Bet v1-like"/>
    <property type="match status" value="1"/>
</dbReference>
<reference evidence="3" key="2">
    <citation type="submission" date="2020-09" db="EMBL/GenBank/DDBJ databases">
        <authorList>
            <person name="Sun Q."/>
            <person name="Ohkuma M."/>
        </authorList>
    </citation>
    <scope>NUCLEOTIDE SEQUENCE</scope>
    <source>
        <strain evidence="3">JCM 4988</strain>
    </source>
</reference>
<proteinExistence type="inferred from homology"/>
<dbReference type="CDD" id="cd08898">
    <property type="entry name" value="SRPBCC_CalC_Aha1-like_5"/>
    <property type="match status" value="1"/>
</dbReference>
<dbReference type="AlphaFoldDB" id="A0A918QIP0"/>
<dbReference type="EMBL" id="BMWG01000018">
    <property type="protein sequence ID" value="GGZ48334.1"/>
    <property type="molecule type" value="Genomic_DNA"/>
</dbReference>